<organism evidence="1 2">
    <name type="scientific">Bradyrhizobium shewense</name>
    <dbReference type="NCBI Taxonomy" id="1761772"/>
    <lineage>
        <taxon>Bacteria</taxon>
        <taxon>Pseudomonadati</taxon>
        <taxon>Pseudomonadota</taxon>
        <taxon>Alphaproteobacteria</taxon>
        <taxon>Hyphomicrobiales</taxon>
        <taxon>Nitrobacteraceae</taxon>
        <taxon>Bradyrhizobium</taxon>
    </lineage>
</organism>
<keyword evidence="2" id="KW-1185">Reference proteome</keyword>
<name>A0A1C3XSY6_9BRAD</name>
<proteinExistence type="predicted"/>
<dbReference type="AlphaFoldDB" id="A0A1C3XSY6"/>
<evidence type="ECO:0000313" key="1">
    <source>
        <dbReference type="EMBL" id="SCB55369.1"/>
    </source>
</evidence>
<reference evidence="2" key="1">
    <citation type="submission" date="2016-08" db="EMBL/GenBank/DDBJ databases">
        <authorList>
            <person name="Varghese N."/>
            <person name="Submissions Spin"/>
        </authorList>
    </citation>
    <scope>NUCLEOTIDE SEQUENCE [LARGE SCALE GENOMIC DNA]</scope>
    <source>
        <strain evidence="2">ERR11</strain>
    </source>
</reference>
<dbReference type="Proteomes" id="UP000199184">
    <property type="component" value="Unassembled WGS sequence"/>
</dbReference>
<accession>A0A1C3XSY6</accession>
<sequence length="52" mass="6219">MMDICGFLRWCTEERYRSARPGIEPVDELRDNVICVEFQAIRKAKERACERK</sequence>
<dbReference type="EMBL" id="FMAI01000039">
    <property type="protein sequence ID" value="SCB55369.1"/>
    <property type="molecule type" value="Genomic_DNA"/>
</dbReference>
<protein>
    <submittedName>
        <fullName evidence="1">Uncharacterized protein</fullName>
    </submittedName>
</protein>
<gene>
    <name evidence="1" type="ORF">GA0061098_103935</name>
</gene>
<evidence type="ECO:0000313" key="2">
    <source>
        <dbReference type="Proteomes" id="UP000199184"/>
    </source>
</evidence>